<dbReference type="Gene3D" id="3.40.50.300">
    <property type="entry name" value="P-loop containing nucleotide triphosphate hydrolases"/>
    <property type="match status" value="1"/>
</dbReference>
<dbReference type="SUPFAM" id="SSF52540">
    <property type="entry name" value="P-loop containing nucleoside triphosphate hydrolases"/>
    <property type="match status" value="1"/>
</dbReference>
<sequence>MEIVISIVAKVAELLVVPIKRQIGYVIDCNTNIQNLKNEVKKLTDAKTRVIHSIEEARRKGEEIEAEVLNWLESVDGIRYQLGKAAKKELTVIVDLREKGKFDGVAHRPAPSGIGPVKEYEAFESRDSVVNAIVDALKDGAVNMVGVYGMGGLGKTTLVLKVAEQVKEGRLFEKVVLALVSQTPDIRRIQGEIADGLGLKLDAETDKGRASQLCEGLKKMTCKIPGTQTMRVLVILDDIWKELKLEDVGIPHEGCKILMSSRIESVLSREMAWIVQGTFHIGSKQETDWHTLVDELKASCLLLEGDNDGSVKMHDVVQSFAIDVASRDHHVLVVTDELKEWPTNDVLQQCSRISSPYRKIPDLPAILECPNLRSFILLNKDPSLQIPDNFFREMKELKVLGLTEVNLSPLPSSLQFLENLQTLCLDHCVLEDISIVGELKKLQVLSLNSSNLVCLPREIGKLTRLLLLDLGNCVRLEVISPNVLSSLTG</sequence>
<feature type="domain" description="NB-ARC" evidence="4">
    <location>
        <begin position="128"/>
        <end position="272"/>
    </location>
</feature>
<evidence type="ECO:0000256" key="3">
    <source>
        <dbReference type="SAM" id="Coils"/>
    </source>
</evidence>
<reference evidence="5" key="1">
    <citation type="submission" date="2018-10" db="EMBL/GenBank/DDBJ databases">
        <title>Population genomic analysis revealed the cold adaptation of white poplar.</title>
        <authorList>
            <person name="Liu Y.-J."/>
        </authorList>
    </citation>
    <scope>NUCLEOTIDE SEQUENCE [LARGE SCALE GENOMIC DNA]</scope>
    <source>
        <strain evidence="5">PAL-ZL1</strain>
    </source>
</reference>
<feature type="coiled-coil region" evidence="3">
    <location>
        <begin position="26"/>
        <end position="74"/>
    </location>
</feature>
<keyword evidence="3" id="KW-0175">Coiled coil</keyword>
<evidence type="ECO:0000256" key="2">
    <source>
        <dbReference type="ARBA" id="ARBA00022821"/>
    </source>
</evidence>
<keyword evidence="2" id="KW-0611">Plant defense</keyword>
<dbReference type="PANTHER" id="PTHR33463:SF203">
    <property type="entry name" value="AAA+ ATPASE DOMAIN-CONTAINING PROTEIN"/>
    <property type="match status" value="1"/>
</dbReference>
<evidence type="ECO:0000256" key="1">
    <source>
        <dbReference type="ARBA" id="ARBA00008894"/>
    </source>
</evidence>
<name>A0A4U5NQL3_POPAL</name>
<accession>A0A4U5NQL3</accession>
<dbReference type="PRINTS" id="PR00364">
    <property type="entry name" value="DISEASERSIST"/>
</dbReference>
<comment type="similarity">
    <text evidence="1">Belongs to the disease resistance NB-LRR family.</text>
</comment>
<dbReference type="InterPro" id="IPR027417">
    <property type="entry name" value="P-loop_NTPase"/>
</dbReference>
<evidence type="ECO:0000259" key="4">
    <source>
        <dbReference type="Pfam" id="PF00931"/>
    </source>
</evidence>
<dbReference type="InterPro" id="IPR050905">
    <property type="entry name" value="Plant_NBS-LRR"/>
</dbReference>
<proteinExistence type="inferred from homology"/>
<dbReference type="InterPro" id="IPR032675">
    <property type="entry name" value="LRR_dom_sf"/>
</dbReference>
<dbReference type="PANTHER" id="PTHR33463">
    <property type="entry name" value="NB-ARC DOMAIN-CONTAINING PROTEIN-RELATED"/>
    <property type="match status" value="1"/>
</dbReference>
<dbReference type="InterPro" id="IPR002182">
    <property type="entry name" value="NB-ARC"/>
</dbReference>
<gene>
    <name evidence="5" type="ORF">D5086_0000249120</name>
</gene>
<dbReference type="GO" id="GO:0043531">
    <property type="term" value="F:ADP binding"/>
    <property type="evidence" value="ECO:0007669"/>
    <property type="project" value="InterPro"/>
</dbReference>
<protein>
    <recommendedName>
        <fullName evidence="4">NB-ARC domain-containing protein</fullName>
    </recommendedName>
</protein>
<evidence type="ECO:0000313" key="5">
    <source>
        <dbReference type="EMBL" id="TKR85302.1"/>
    </source>
</evidence>
<dbReference type="EMBL" id="RCHU01000955">
    <property type="protein sequence ID" value="TKR85302.1"/>
    <property type="molecule type" value="Genomic_DNA"/>
</dbReference>
<dbReference type="Pfam" id="PF00931">
    <property type="entry name" value="NB-ARC"/>
    <property type="match status" value="1"/>
</dbReference>
<dbReference type="AlphaFoldDB" id="A0A4U5NQL3"/>
<dbReference type="Gene3D" id="3.80.10.10">
    <property type="entry name" value="Ribonuclease Inhibitor"/>
    <property type="match status" value="1"/>
</dbReference>
<organism evidence="5">
    <name type="scientific">Populus alba</name>
    <name type="common">White poplar</name>
    <dbReference type="NCBI Taxonomy" id="43335"/>
    <lineage>
        <taxon>Eukaryota</taxon>
        <taxon>Viridiplantae</taxon>
        <taxon>Streptophyta</taxon>
        <taxon>Embryophyta</taxon>
        <taxon>Tracheophyta</taxon>
        <taxon>Spermatophyta</taxon>
        <taxon>Magnoliopsida</taxon>
        <taxon>eudicotyledons</taxon>
        <taxon>Gunneridae</taxon>
        <taxon>Pentapetalae</taxon>
        <taxon>rosids</taxon>
        <taxon>fabids</taxon>
        <taxon>Malpighiales</taxon>
        <taxon>Salicaceae</taxon>
        <taxon>Saliceae</taxon>
        <taxon>Populus</taxon>
    </lineage>
</organism>
<dbReference type="SUPFAM" id="SSF52058">
    <property type="entry name" value="L domain-like"/>
    <property type="match status" value="1"/>
</dbReference>
<comment type="caution">
    <text evidence="5">The sequence shown here is derived from an EMBL/GenBank/DDBJ whole genome shotgun (WGS) entry which is preliminary data.</text>
</comment>